<sequence length="742" mass="80510">MGPDREGEPDEAGGLTYPSPGAETMDAGPFYHANARDGAHEHTDQPEHHADQHDPEEVHTQEQEQEQASMAAQESDTSHQHVSRPTNLEELQLAAQLGDGLAGTSMMSSTDPSMNVEDHNMRNIMPHPEPEQHQAPPYVQDANGTDHMGQHPMPVPVGPPVPPQYQVQDSIPPRKRSKVSRACDECRRKKIKCDAQSDTGDSPCSSCARSSIRCLFSRVPQKRGPSKGYIKELADRIHSIENKLESEGNLSQDDIDKLFASERPRSHSQVGSGEDPGRKRPFSSISVGDFSTPVVTRQAPWGSESRSLQPASATSDSFANNYASNNGLAPRPESIKPDDGTPSKTPVASMDASMTDAEELPSIDEAAMEDYLANVQPLYPILPNSMASMQSLLAQCSPTLRTAFSIALLCVGRSMAADVKQADDLLGELESSDEPRTRASEIVHAQTLLLLAIDADWRSSPTLPFLLGRAVALANSMNLWQSIPVDTTDADSEDQLRVKIWWTLILMDRWYAAGTGKPALIPDNSVVARPGLQATVGEVSFHFIRLSKLLNRVAYVISALPPGTTTAETPMATILNDYIENYREDLPPHVDAASYPLVHLAYWHCRLLVTLLTPSATAADTMWPTKELVNLLSLNAQLHSPLTNHFVSLAALSLSRLVKSDNSHEEAAQLIKEITEKPAGGHWDGAKAKLAEQLRPTSSVEATASQGLQHLADLATAHEGIVPGEGEVAFGPSLTSGYLEVS</sequence>
<dbReference type="OrthoDB" id="5426978at2759"/>
<dbReference type="GO" id="GO:0008270">
    <property type="term" value="F:zinc ion binding"/>
    <property type="evidence" value="ECO:0007669"/>
    <property type="project" value="InterPro"/>
</dbReference>
<dbReference type="Pfam" id="PF04082">
    <property type="entry name" value="Fungal_trans"/>
    <property type="match status" value="1"/>
</dbReference>
<dbReference type="CDD" id="cd12148">
    <property type="entry name" value="fungal_TF_MHR"/>
    <property type="match status" value="1"/>
</dbReference>
<dbReference type="GO" id="GO:0003677">
    <property type="term" value="F:DNA binding"/>
    <property type="evidence" value="ECO:0007669"/>
    <property type="project" value="UniProtKB-KW"/>
</dbReference>
<feature type="domain" description="Zn(2)-C6 fungal-type" evidence="7">
    <location>
        <begin position="182"/>
        <end position="216"/>
    </location>
</feature>
<dbReference type="GO" id="GO:0006351">
    <property type="term" value="P:DNA-templated transcription"/>
    <property type="evidence" value="ECO:0007669"/>
    <property type="project" value="InterPro"/>
</dbReference>
<keyword evidence="3" id="KW-0238">DNA-binding</keyword>
<keyword evidence="2" id="KW-0805">Transcription regulation</keyword>
<evidence type="ECO:0000259" key="7">
    <source>
        <dbReference type="PROSITE" id="PS50048"/>
    </source>
</evidence>
<proteinExistence type="predicted"/>
<dbReference type="InterPro" id="IPR050797">
    <property type="entry name" value="Carb_Metab_Trans_Reg"/>
</dbReference>
<dbReference type="SMART" id="SM00906">
    <property type="entry name" value="Fungal_trans"/>
    <property type="match status" value="1"/>
</dbReference>
<dbReference type="SUPFAM" id="SSF57701">
    <property type="entry name" value="Zn2/Cys6 DNA-binding domain"/>
    <property type="match status" value="1"/>
</dbReference>
<dbReference type="PROSITE" id="PS00463">
    <property type="entry name" value="ZN2_CY6_FUNGAL_1"/>
    <property type="match status" value="1"/>
</dbReference>
<dbReference type="CDD" id="cd00067">
    <property type="entry name" value="GAL4"/>
    <property type="match status" value="1"/>
</dbReference>
<dbReference type="AlphaFoldDB" id="A0A9Q8QMD4"/>
<dbReference type="InterPro" id="IPR007219">
    <property type="entry name" value="XnlR_reg_dom"/>
</dbReference>
<dbReference type="KEGG" id="ptkz:JDV02_008571"/>
<protein>
    <submittedName>
        <fullName evidence="8">Glucose-responsive transcription factor</fullName>
    </submittedName>
</protein>
<feature type="compositionally biased region" description="Low complexity" evidence="6">
    <location>
        <begin position="66"/>
        <end position="75"/>
    </location>
</feature>
<feature type="region of interest" description="Disordered" evidence="6">
    <location>
        <begin position="1"/>
        <end position="136"/>
    </location>
</feature>
<organism evidence="8 9">
    <name type="scientific">Purpureocillium takamizusanense</name>
    <dbReference type="NCBI Taxonomy" id="2060973"/>
    <lineage>
        <taxon>Eukaryota</taxon>
        <taxon>Fungi</taxon>
        <taxon>Dikarya</taxon>
        <taxon>Ascomycota</taxon>
        <taxon>Pezizomycotina</taxon>
        <taxon>Sordariomycetes</taxon>
        <taxon>Hypocreomycetidae</taxon>
        <taxon>Hypocreales</taxon>
        <taxon>Ophiocordycipitaceae</taxon>
        <taxon>Purpureocillium</taxon>
    </lineage>
</organism>
<evidence type="ECO:0000313" key="9">
    <source>
        <dbReference type="Proteomes" id="UP000829364"/>
    </source>
</evidence>
<evidence type="ECO:0000256" key="5">
    <source>
        <dbReference type="ARBA" id="ARBA00023242"/>
    </source>
</evidence>
<evidence type="ECO:0000256" key="4">
    <source>
        <dbReference type="ARBA" id="ARBA00023163"/>
    </source>
</evidence>
<keyword evidence="9" id="KW-1185">Reference proteome</keyword>
<dbReference type="Pfam" id="PF00172">
    <property type="entry name" value="Zn_clus"/>
    <property type="match status" value="1"/>
</dbReference>
<feature type="region of interest" description="Disordered" evidence="6">
    <location>
        <begin position="149"/>
        <end position="176"/>
    </location>
</feature>
<dbReference type="PANTHER" id="PTHR31668">
    <property type="entry name" value="GLUCOSE TRANSPORT TRANSCRIPTION REGULATOR RGT1-RELATED-RELATED"/>
    <property type="match status" value="1"/>
</dbReference>
<dbReference type="InterPro" id="IPR001138">
    <property type="entry name" value="Zn2Cys6_DnaBD"/>
</dbReference>
<feature type="compositionally biased region" description="Pro residues" evidence="6">
    <location>
        <begin position="153"/>
        <end position="163"/>
    </location>
</feature>
<evidence type="ECO:0000256" key="1">
    <source>
        <dbReference type="ARBA" id="ARBA00022723"/>
    </source>
</evidence>
<feature type="region of interest" description="Disordered" evidence="6">
    <location>
        <begin position="261"/>
        <end position="354"/>
    </location>
</feature>
<feature type="compositionally biased region" description="Polar residues" evidence="6">
    <location>
        <begin position="304"/>
        <end position="327"/>
    </location>
</feature>
<dbReference type="Gene3D" id="4.10.240.10">
    <property type="entry name" value="Zn(2)-C6 fungal-type DNA-binding domain"/>
    <property type="match status" value="1"/>
</dbReference>
<name>A0A9Q8QMD4_9HYPO</name>
<keyword evidence="1" id="KW-0479">Metal-binding</keyword>
<keyword evidence="5" id="KW-0539">Nucleus</keyword>
<dbReference type="GeneID" id="72070517"/>
<dbReference type="GO" id="GO:0000981">
    <property type="term" value="F:DNA-binding transcription factor activity, RNA polymerase II-specific"/>
    <property type="evidence" value="ECO:0007669"/>
    <property type="project" value="InterPro"/>
</dbReference>
<reference evidence="8" key="1">
    <citation type="submission" date="2021-11" db="EMBL/GenBank/DDBJ databases">
        <title>Purpureocillium_takamizusanense_genome.</title>
        <authorList>
            <person name="Nguyen N.-H."/>
        </authorList>
    </citation>
    <scope>NUCLEOTIDE SEQUENCE</scope>
    <source>
        <strain evidence="8">PT3</strain>
    </source>
</reference>
<evidence type="ECO:0000313" key="8">
    <source>
        <dbReference type="EMBL" id="UNI22708.1"/>
    </source>
</evidence>
<dbReference type="EMBL" id="CP086361">
    <property type="protein sequence ID" value="UNI22708.1"/>
    <property type="molecule type" value="Genomic_DNA"/>
</dbReference>
<dbReference type="Proteomes" id="UP000829364">
    <property type="component" value="Chromosome 8"/>
</dbReference>
<gene>
    <name evidence="8" type="primary">RGT1</name>
    <name evidence="8" type="ORF">JDV02_008571</name>
</gene>
<dbReference type="PROSITE" id="PS50048">
    <property type="entry name" value="ZN2_CY6_FUNGAL_2"/>
    <property type="match status" value="1"/>
</dbReference>
<feature type="compositionally biased region" description="Low complexity" evidence="6">
    <location>
        <begin position="91"/>
        <end position="103"/>
    </location>
</feature>
<dbReference type="PANTHER" id="PTHR31668:SF26">
    <property type="entry name" value="GLUCOSE TRANSPORT TRANSCRIPTION REGULATOR RGT1-RELATED"/>
    <property type="match status" value="1"/>
</dbReference>
<keyword evidence="4" id="KW-0804">Transcription</keyword>
<dbReference type="RefSeq" id="XP_047846189.1">
    <property type="nucleotide sequence ID" value="XM_047990183.1"/>
</dbReference>
<accession>A0A9Q8QMD4</accession>
<evidence type="ECO:0000256" key="2">
    <source>
        <dbReference type="ARBA" id="ARBA00023015"/>
    </source>
</evidence>
<dbReference type="InterPro" id="IPR036864">
    <property type="entry name" value="Zn2-C6_fun-type_DNA-bd_sf"/>
</dbReference>
<feature type="compositionally biased region" description="Basic and acidic residues" evidence="6">
    <location>
        <begin position="34"/>
        <end position="62"/>
    </location>
</feature>
<dbReference type="SMART" id="SM00066">
    <property type="entry name" value="GAL4"/>
    <property type="match status" value="1"/>
</dbReference>
<evidence type="ECO:0000256" key="3">
    <source>
        <dbReference type="ARBA" id="ARBA00023125"/>
    </source>
</evidence>
<evidence type="ECO:0000256" key="6">
    <source>
        <dbReference type="SAM" id="MobiDB-lite"/>
    </source>
</evidence>